<dbReference type="GO" id="GO:0003676">
    <property type="term" value="F:nucleic acid binding"/>
    <property type="evidence" value="ECO:0007669"/>
    <property type="project" value="InterPro"/>
</dbReference>
<dbReference type="InterPro" id="IPR036397">
    <property type="entry name" value="RNaseH_sf"/>
</dbReference>
<keyword evidence="1" id="KW-1185">Reference proteome</keyword>
<dbReference type="InterPro" id="IPR012337">
    <property type="entry name" value="RNaseH-like_sf"/>
</dbReference>
<dbReference type="SUPFAM" id="SSF53098">
    <property type="entry name" value="Ribonuclease H-like"/>
    <property type="match status" value="1"/>
</dbReference>
<gene>
    <name evidence="2" type="primary">LOC129925184</name>
</gene>
<organism evidence="1 2">
    <name type="scientific">Biomphalaria glabrata</name>
    <name type="common">Bloodfluke planorb</name>
    <name type="synonym">Freshwater snail</name>
    <dbReference type="NCBI Taxonomy" id="6526"/>
    <lineage>
        <taxon>Eukaryota</taxon>
        <taxon>Metazoa</taxon>
        <taxon>Spiralia</taxon>
        <taxon>Lophotrochozoa</taxon>
        <taxon>Mollusca</taxon>
        <taxon>Gastropoda</taxon>
        <taxon>Heterobranchia</taxon>
        <taxon>Euthyneura</taxon>
        <taxon>Panpulmonata</taxon>
        <taxon>Hygrophila</taxon>
        <taxon>Lymnaeoidea</taxon>
        <taxon>Planorbidae</taxon>
        <taxon>Biomphalaria</taxon>
    </lineage>
</organism>
<dbReference type="Proteomes" id="UP001165740">
    <property type="component" value="Chromosome 3"/>
</dbReference>
<reference evidence="2" key="1">
    <citation type="submission" date="2025-08" db="UniProtKB">
        <authorList>
            <consortium name="RefSeq"/>
        </authorList>
    </citation>
    <scope>IDENTIFICATION</scope>
</reference>
<protein>
    <submittedName>
        <fullName evidence="2">Uncharacterized protein LOC129925184</fullName>
    </submittedName>
</protein>
<dbReference type="Gene3D" id="3.30.420.10">
    <property type="entry name" value="Ribonuclease H-like superfamily/Ribonuclease H"/>
    <property type="match status" value="1"/>
</dbReference>
<accession>A0A9W2ZYL7</accession>
<evidence type="ECO:0000313" key="2">
    <source>
        <dbReference type="RefSeq" id="XP_055879983.1"/>
    </source>
</evidence>
<dbReference type="RefSeq" id="XP_055879983.1">
    <property type="nucleotide sequence ID" value="XM_056024008.1"/>
</dbReference>
<sequence>MSGSQSTLQALNSNTSNSPRELTTLIVIIHQMISKLNINITLQWIPGHIGIMGNEKAVKLSKAGSSMEQPDRPVSYLTLRSMLINNHKEEWLNQWASGNTGRAMYKEMTMPNKLDSINFLSRKEQSTIFQLRTGHTPLLNYHLNNINSTQLPLCRHCAHPYETVNRILSECPFLIHLSRPYFHYSPT</sequence>
<name>A0A9W2ZYL7_BIOGL</name>
<dbReference type="OrthoDB" id="3267074at2759"/>
<dbReference type="AlphaFoldDB" id="A0A9W2ZYL7"/>
<proteinExistence type="predicted"/>
<dbReference type="GeneID" id="129925184"/>
<evidence type="ECO:0000313" key="1">
    <source>
        <dbReference type="Proteomes" id="UP001165740"/>
    </source>
</evidence>
<dbReference type="OMA" id="LFNICCI"/>